<dbReference type="HOGENOM" id="CLU_689214_0_0_1"/>
<reference evidence="2 3" key="1">
    <citation type="submission" date="2014-06" db="EMBL/GenBank/DDBJ databases">
        <title>Evolutionary Origins and Diversification of the Mycorrhizal Mutualists.</title>
        <authorList>
            <consortium name="DOE Joint Genome Institute"/>
            <consortium name="Mycorrhizal Genomics Consortium"/>
            <person name="Kohler A."/>
            <person name="Kuo A."/>
            <person name="Nagy L.G."/>
            <person name="Floudas D."/>
            <person name="Copeland A."/>
            <person name="Barry K.W."/>
            <person name="Cichocki N."/>
            <person name="Veneault-Fourrey C."/>
            <person name="LaButti K."/>
            <person name="Lindquist E.A."/>
            <person name="Lipzen A."/>
            <person name="Lundell T."/>
            <person name="Morin E."/>
            <person name="Murat C."/>
            <person name="Riley R."/>
            <person name="Ohm R."/>
            <person name="Sun H."/>
            <person name="Tunlid A."/>
            <person name="Henrissat B."/>
            <person name="Grigoriev I.V."/>
            <person name="Hibbett D.S."/>
            <person name="Martin F."/>
        </authorList>
    </citation>
    <scope>NUCLEOTIDE SEQUENCE [LARGE SCALE GENOMIC DNA]</scope>
    <source>
        <strain evidence="2 3">SS14</strain>
    </source>
</reference>
<accession>A0A0C9VRJ2</accession>
<feature type="region of interest" description="Disordered" evidence="1">
    <location>
        <begin position="76"/>
        <end position="96"/>
    </location>
</feature>
<feature type="compositionally biased region" description="Basic and acidic residues" evidence="1">
    <location>
        <begin position="355"/>
        <end position="368"/>
    </location>
</feature>
<evidence type="ECO:0000256" key="1">
    <source>
        <dbReference type="SAM" id="MobiDB-lite"/>
    </source>
</evidence>
<protein>
    <submittedName>
        <fullName evidence="2">Uncharacterized protein</fullName>
    </submittedName>
</protein>
<dbReference type="EMBL" id="KN837114">
    <property type="protein sequence ID" value="KIJ45027.1"/>
    <property type="molecule type" value="Genomic_DNA"/>
</dbReference>
<gene>
    <name evidence="2" type="ORF">M422DRAFT_251681</name>
</gene>
<dbReference type="Proteomes" id="UP000054279">
    <property type="component" value="Unassembled WGS sequence"/>
</dbReference>
<feature type="region of interest" description="Disordered" evidence="1">
    <location>
        <begin position="346"/>
        <end position="400"/>
    </location>
</feature>
<sequence length="400" mass="43809">MEFSTEFIARLDSRQLGALLPDFLNEPAPNGPKSLDPQLTILSHEALQGLKSSYNTSSNEKTPLSIQVSQLVDFTKENSPKDKNTPVTHDVDRMKQDPGVDFSSPFVHHRRPHRMLTLRIAVMAAMLAAMLVVTRTSKYAPLPNNTDGVAVRAKAAQVLRSSSKDLQTERSRPGPFPGFDYPQYPIASGSGLNPQAGGFSWIDDANTSRRSRRPHTISYRSFFPLPPPQSLPYHHQLLSPSLAFPPATFFPPPAPLPAPVSIPNAFPKRSSIPQKAPAAAAPYSRRCPLLSPSSSPSSSSFTLPASVSDDGLHRLLTNPNLKPKLRSFYDVHPVYHYMRNNVQGDRVISDDGGYDSDHDHPSSRKKSEGQQATFILERHSDFDSAMGGGISRDIQGDAGA</sequence>
<proteinExistence type="predicted"/>
<organism evidence="2 3">
    <name type="scientific">Sphaerobolus stellatus (strain SS14)</name>
    <dbReference type="NCBI Taxonomy" id="990650"/>
    <lineage>
        <taxon>Eukaryota</taxon>
        <taxon>Fungi</taxon>
        <taxon>Dikarya</taxon>
        <taxon>Basidiomycota</taxon>
        <taxon>Agaricomycotina</taxon>
        <taxon>Agaricomycetes</taxon>
        <taxon>Phallomycetidae</taxon>
        <taxon>Geastrales</taxon>
        <taxon>Sphaerobolaceae</taxon>
        <taxon>Sphaerobolus</taxon>
    </lineage>
</organism>
<evidence type="ECO:0000313" key="2">
    <source>
        <dbReference type="EMBL" id="KIJ45027.1"/>
    </source>
</evidence>
<name>A0A0C9VRJ2_SPHS4</name>
<keyword evidence="3" id="KW-1185">Reference proteome</keyword>
<dbReference type="AlphaFoldDB" id="A0A0C9VRJ2"/>
<evidence type="ECO:0000313" key="3">
    <source>
        <dbReference type="Proteomes" id="UP000054279"/>
    </source>
</evidence>